<dbReference type="Pfam" id="PF00293">
    <property type="entry name" value="NUDIX"/>
    <property type="match status" value="1"/>
</dbReference>
<accession>E3JDN2</accession>
<comment type="similarity">
    <text evidence="2 5">Belongs to the Nudix hydrolase family.</text>
</comment>
<dbReference type="KEGG" id="fri:FraEuI1c_6829"/>
<feature type="region of interest" description="Disordered" evidence="6">
    <location>
        <begin position="1"/>
        <end position="39"/>
    </location>
</feature>
<evidence type="ECO:0000256" key="6">
    <source>
        <dbReference type="SAM" id="MobiDB-lite"/>
    </source>
</evidence>
<keyword evidence="3 5" id="KW-0378">Hydrolase</keyword>
<organism evidence="8 9">
    <name type="scientific">Pseudofrankia inefficax (strain DSM 45817 / CECT 9037 / DDB 130130 / EuI1c)</name>
    <name type="common">Frankia inefficax</name>
    <dbReference type="NCBI Taxonomy" id="298654"/>
    <lineage>
        <taxon>Bacteria</taxon>
        <taxon>Bacillati</taxon>
        <taxon>Actinomycetota</taxon>
        <taxon>Actinomycetes</taxon>
        <taxon>Frankiales</taxon>
        <taxon>Frankiaceae</taxon>
        <taxon>Pseudofrankia</taxon>
    </lineage>
</organism>
<dbReference type="InterPro" id="IPR015797">
    <property type="entry name" value="NUDIX_hydrolase-like_dom_sf"/>
</dbReference>
<evidence type="ECO:0000259" key="7">
    <source>
        <dbReference type="PROSITE" id="PS51462"/>
    </source>
</evidence>
<evidence type="ECO:0000256" key="1">
    <source>
        <dbReference type="ARBA" id="ARBA00001946"/>
    </source>
</evidence>
<comment type="cofactor">
    <cofactor evidence="1">
        <name>Mg(2+)</name>
        <dbReference type="ChEBI" id="CHEBI:18420"/>
    </cofactor>
</comment>
<dbReference type="eggNOG" id="COG0494">
    <property type="taxonomic scope" value="Bacteria"/>
</dbReference>
<dbReference type="InParanoid" id="E3JDN2"/>
<name>E3JDN2_PSEI1</name>
<dbReference type="Proteomes" id="UP000002484">
    <property type="component" value="Chromosome"/>
</dbReference>
<evidence type="ECO:0000313" key="9">
    <source>
        <dbReference type="Proteomes" id="UP000002484"/>
    </source>
</evidence>
<dbReference type="STRING" id="298654.FraEuI1c_6829"/>
<dbReference type="InterPro" id="IPR000086">
    <property type="entry name" value="NUDIX_hydrolase_dom"/>
</dbReference>
<dbReference type="Gene3D" id="3.90.79.10">
    <property type="entry name" value="Nucleoside Triphosphate Pyrophosphohydrolase"/>
    <property type="match status" value="1"/>
</dbReference>
<dbReference type="GO" id="GO:0016787">
    <property type="term" value="F:hydrolase activity"/>
    <property type="evidence" value="ECO:0007669"/>
    <property type="project" value="UniProtKB-KW"/>
</dbReference>
<gene>
    <name evidence="8" type="ordered locus">FraEuI1c_6829</name>
</gene>
<dbReference type="AlphaFoldDB" id="E3JDN2"/>
<dbReference type="PANTHER" id="PTHR43046">
    <property type="entry name" value="GDP-MANNOSE MANNOSYL HYDROLASE"/>
    <property type="match status" value="1"/>
</dbReference>
<dbReference type="PROSITE" id="PS00893">
    <property type="entry name" value="NUDIX_BOX"/>
    <property type="match status" value="1"/>
</dbReference>
<dbReference type="HOGENOM" id="CLU_100874_1_0_11"/>
<dbReference type="PROSITE" id="PS51462">
    <property type="entry name" value="NUDIX"/>
    <property type="match status" value="1"/>
</dbReference>
<dbReference type="InterPro" id="IPR020084">
    <property type="entry name" value="NUDIX_hydrolase_CS"/>
</dbReference>
<dbReference type="RefSeq" id="WP_013427909.1">
    <property type="nucleotide sequence ID" value="NC_014666.1"/>
</dbReference>
<dbReference type="PANTHER" id="PTHR43046:SF12">
    <property type="entry name" value="GDP-MANNOSE MANNOSYL HYDROLASE"/>
    <property type="match status" value="1"/>
</dbReference>
<feature type="compositionally biased region" description="Low complexity" evidence="6">
    <location>
        <begin position="19"/>
        <end position="30"/>
    </location>
</feature>
<protein>
    <submittedName>
        <fullName evidence="8">NUDIX hydrolase</fullName>
    </submittedName>
</protein>
<dbReference type="PRINTS" id="PR00502">
    <property type="entry name" value="NUDIXFAMILY"/>
</dbReference>
<evidence type="ECO:0000256" key="4">
    <source>
        <dbReference type="ARBA" id="ARBA00022842"/>
    </source>
</evidence>
<keyword evidence="4" id="KW-0460">Magnesium</keyword>
<proteinExistence type="inferred from homology"/>
<evidence type="ECO:0000313" key="8">
    <source>
        <dbReference type="EMBL" id="ADP84798.1"/>
    </source>
</evidence>
<reference evidence="8 9" key="1">
    <citation type="submission" date="2010-10" db="EMBL/GenBank/DDBJ databases">
        <title>Complete sequence of Frankia sp. EuI1c.</title>
        <authorList>
            <consortium name="US DOE Joint Genome Institute"/>
            <person name="Lucas S."/>
            <person name="Copeland A."/>
            <person name="Lapidus A."/>
            <person name="Cheng J.-F."/>
            <person name="Bruce D."/>
            <person name="Goodwin L."/>
            <person name="Pitluck S."/>
            <person name="Chertkov O."/>
            <person name="Detter J.C."/>
            <person name="Han C."/>
            <person name="Tapia R."/>
            <person name="Land M."/>
            <person name="Hauser L."/>
            <person name="Jeffries C."/>
            <person name="Kyrpides N."/>
            <person name="Ivanova N."/>
            <person name="Mikhailova N."/>
            <person name="Beauchemin N."/>
            <person name="Sen A."/>
            <person name="Sur S.A."/>
            <person name="Gtari M."/>
            <person name="Wall L."/>
            <person name="Tisa L."/>
            <person name="Woyke T."/>
        </authorList>
    </citation>
    <scope>NUCLEOTIDE SEQUENCE [LARGE SCALE GENOMIC DNA]</scope>
    <source>
        <strain evidence="9">DSM 45817 / CECT 9037 / EuI1c</strain>
    </source>
</reference>
<evidence type="ECO:0000256" key="3">
    <source>
        <dbReference type="ARBA" id="ARBA00022801"/>
    </source>
</evidence>
<dbReference type="SUPFAM" id="SSF55811">
    <property type="entry name" value="Nudix"/>
    <property type="match status" value="1"/>
</dbReference>
<dbReference type="EMBL" id="CP002299">
    <property type="protein sequence ID" value="ADP84798.1"/>
    <property type="molecule type" value="Genomic_DNA"/>
</dbReference>
<feature type="domain" description="Nudix hydrolase" evidence="7">
    <location>
        <begin position="41"/>
        <end position="183"/>
    </location>
</feature>
<dbReference type="InterPro" id="IPR020476">
    <property type="entry name" value="Nudix_hydrolase"/>
</dbReference>
<evidence type="ECO:0000256" key="2">
    <source>
        <dbReference type="ARBA" id="ARBA00005582"/>
    </source>
</evidence>
<evidence type="ECO:0000256" key="5">
    <source>
        <dbReference type="RuleBase" id="RU003476"/>
    </source>
</evidence>
<dbReference type="CDD" id="cd04685">
    <property type="entry name" value="NUDIX_Hydrolase"/>
    <property type="match status" value="1"/>
</dbReference>
<sequence length="197" mass="21405">MDAPREDLPTTPEPPPAAPAALDLATASPPAEDPNGPADATARVAGRVVLLDPSDAFLLIRAHDPFLADSPTWWHVPGGGLDPGESPQQGAIREISEEVGIRLTDVGPVAATRVSRFQFAGRHYVQQESFFVVRLPERVDVDAAAWTDLERKSTLDWRWWTVDEVRATAETVYPRRLASLVSGWLAHGTDEGPVDLS</sequence>
<keyword evidence="9" id="KW-1185">Reference proteome</keyword>